<dbReference type="InParanoid" id="A0DWH7"/>
<dbReference type="EMBL" id="CT868618">
    <property type="protein sequence ID" value="CAK87394.1"/>
    <property type="molecule type" value="Genomic_DNA"/>
</dbReference>
<feature type="compositionally biased region" description="Basic residues" evidence="1">
    <location>
        <begin position="71"/>
        <end position="81"/>
    </location>
</feature>
<dbReference type="Proteomes" id="UP000000600">
    <property type="component" value="Unassembled WGS sequence"/>
</dbReference>
<dbReference type="OMA" id="NCQEIRT"/>
<keyword evidence="3" id="KW-1185">Reference proteome</keyword>
<dbReference type="GeneID" id="5040576"/>
<feature type="compositionally biased region" description="Basic and acidic residues" evidence="1">
    <location>
        <begin position="58"/>
        <end position="70"/>
    </location>
</feature>
<feature type="compositionally biased region" description="Polar residues" evidence="1">
    <location>
        <begin position="93"/>
        <end position="110"/>
    </location>
</feature>
<dbReference type="RefSeq" id="XP_001454791.1">
    <property type="nucleotide sequence ID" value="XM_001454754.1"/>
</dbReference>
<evidence type="ECO:0000256" key="1">
    <source>
        <dbReference type="SAM" id="MobiDB-lite"/>
    </source>
</evidence>
<dbReference type="KEGG" id="ptm:GSPATT00021036001"/>
<sequence>MNPYASRLKLQPIKNLNKRSIDLDLIELEKIHFVNRMEKMIKSKSISPEVRTPTFSKSLDKKDGIKEGFPKKVKNNNKRLLKIYDESKESENNEQSTFPCTQQTKKLQQTNDRRQKL</sequence>
<name>A0DWH7_PARTE</name>
<dbReference type="HOGENOM" id="CLU_2113693_0_0_1"/>
<evidence type="ECO:0000313" key="2">
    <source>
        <dbReference type="EMBL" id="CAK87394.1"/>
    </source>
</evidence>
<protein>
    <submittedName>
        <fullName evidence="2">Uncharacterized protein</fullName>
    </submittedName>
</protein>
<proteinExistence type="predicted"/>
<dbReference type="AlphaFoldDB" id="A0DWH7"/>
<feature type="region of interest" description="Disordered" evidence="1">
    <location>
        <begin position="45"/>
        <end position="117"/>
    </location>
</feature>
<dbReference type="OrthoDB" id="306742at2759"/>
<reference evidence="2 3" key="1">
    <citation type="journal article" date="2006" name="Nature">
        <title>Global trends of whole-genome duplications revealed by the ciliate Paramecium tetraurelia.</title>
        <authorList>
            <consortium name="Genoscope"/>
            <person name="Aury J.-M."/>
            <person name="Jaillon O."/>
            <person name="Duret L."/>
            <person name="Noel B."/>
            <person name="Jubin C."/>
            <person name="Porcel B.M."/>
            <person name="Segurens B."/>
            <person name="Daubin V."/>
            <person name="Anthouard V."/>
            <person name="Aiach N."/>
            <person name="Arnaiz O."/>
            <person name="Billaut A."/>
            <person name="Beisson J."/>
            <person name="Blanc I."/>
            <person name="Bouhouche K."/>
            <person name="Camara F."/>
            <person name="Duharcourt S."/>
            <person name="Guigo R."/>
            <person name="Gogendeau D."/>
            <person name="Katinka M."/>
            <person name="Keller A.-M."/>
            <person name="Kissmehl R."/>
            <person name="Klotz C."/>
            <person name="Koll F."/>
            <person name="Le Moue A."/>
            <person name="Lepere C."/>
            <person name="Malinsky S."/>
            <person name="Nowacki M."/>
            <person name="Nowak J.K."/>
            <person name="Plattner H."/>
            <person name="Poulain J."/>
            <person name="Ruiz F."/>
            <person name="Serrano V."/>
            <person name="Zagulski M."/>
            <person name="Dessen P."/>
            <person name="Betermier M."/>
            <person name="Weissenbach J."/>
            <person name="Scarpelli C."/>
            <person name="Schachter V."/>
            <person name="Sperling L."/>
            <person name="Meyer E."/>
            <person name="Cohen J."/>
            <person name="Wincker P."/>
        </authorList>
    </citation>
    <scope>NUCLEOTIDE SEQUENCE [LARGE SCALE GENOMIC DNA]</scope>
    <source>
        <strain evidence="2 3">Stock d4-2</strain>
    </source>
</reference>
<evidence type="ECO:0000313" key="3">
    <source>
        <dbReference type="Proteomes" id="UP000000600"/>
    </source>
</evidence>
<feature type="compositionally biased region" description="Basic and acidic residues" evidence="1">
    <location>
        <begin position="82"/>
        <end position="91"/>
    </location>
</feature>
<gene>
    <name evidence="2" type="ORF">GSPATT00021036001</name>
</gene>
<organism evidence="2 3">
    <name type="scientific">Paramecium tetraurelia</name>
    <dbReference type="NCBI Taxonomy" id="5888"/>
    <lineage>
        <taxon>Eukaryota</taxon>
        <taxon>Sar</taxon>
        <taxon>Alveolata</taxon>
        <taxon>Ciliophora</taxon>
        <taxon>Intramacronucleata</taxon>
        <taxon>Oligohymenophorea</taxon>
        <taxon>Peniculida</taxon>
        <taxon>Parameciidae</taxon>
        <taxon>Paramecium</taxon>
    </lineage>
</organism>
<accession>A0DWH7</accession>